<keyword evidence="6" id="KW-1185">Reference proteome</keyword>
<evidence type="ECO:0000313" key="6">
    <source>
        <dbReference type="Proteomes" id="UP000051634"/>
    </source>
</evidence>
<dbReference type="InterPro" id="IPR036415">
    <property type="entry name" value="Lamin_tail_dom_sf"/>
</dbReference>
<dbReference type="AlphaFoldDB" id="A0A0T5Z6G1"/>
<dbReference type="OrthoDB" id="9800417at2"/>
<evidence type="ECO:0000313" key="5">
    <source>
        <dbReference type="Proteomes" id="UP000051276"/>
    </source>
</evidence>
<dbReference type="Proteomes" id="UP000051276">
    <property type="component" value="Unassembled WGS sequence"/>
</dbReference>
<dbReference type="PROSITE" id="PS51841">
    <property type="entry name" value="LTD"/>
    <property type="match status" value="1"/>
</dbReference>
<protein>
    <submittedName>
        <fullName evidence="3 4">PEP-CTERM protein-sorting domain</fullName>
    </submittedName>
</protein>
<comment type="caution">
    <text evidence="4">The sequence shown here is derived from an EMBL/GenBank/DDBJ whole genome shotgun (WGS) entry which is preliminary data.</text>
</comment>
<feature type="domain" description="LTD" evidence="2">
    <location>
        <begin position="17"/>
        <end position="157"/>
    </location>
</feature>
<proteinExistence type="predicted"/>
<dbReference type="EMBL" id="LDXT01000089">
    <property type="protein sequence ID" value="KRT54641.1"/>
    <property type="molecule type" value="Genomic_DNA"/>
</dbReference>
<evidence type="ECO:0000256" key="1">
    <source>
        <dbReference type="SAM" id="SignalP"/>
    </source>
</evidence>
<evidence type="ECO:0000313" key="3">
    <source>
        <dbReference type="EMBL" id="KRT54641.1"/>
    </source>
</evidence>
<name>A0A0T5Z6G1_9GAMM</name>
<dbReference type="RefSeq" id="WP_057955261.1">
    <property type="nucleotide sequence ID" value="NZ_KQ556873.1"/>
</dbReference>
<feature type="chain" id="PRO_5007432538" evidence="1">
    <location>
        <begin position="24"/>
        <end position="245"/>
    </location>
</feature>
<dbReference type="InterPro" id="IPR013424">
    <property type="entry name" value="Ice-binding_C"/>
</dbReference>
<dbReference type="NCBIfam" id="TIGR02595">
    <property type="entry name" value="PEP_CTERM"/>
    <property type="match status" value="1"/>
</dbReference>
<dbReference type="Proteomes" id="UP000051634">
    <property type="component" value="Unassembled WGS sequence"/>
</dbReference>
<dbReference type="PANTHER" id="PTHR37397">
    <property type="entry name" value="SI:CH211-183D21.1"/>
    <property type="match status" value="1"/>
</dbReference>
<dbReference type="PANTHER" id="PTHR37397:SF1">
    <property type="entry name" value="LTD DOMAIN-CONTAINING PROTEIN"/>
    <property type="match status" value="1"/>
</dbReference>
<dbReference type="InterPro" id="IPR001322">
    <property type="entry name" value="Lamin_tail_dom"/>
</dbReference>
<sequence>MKFKRLPALVGLSFALFGFKGQASLLINEVDYDQPGSDTAEFIELFNAGSTSLDLFGYSLSLINGNSGAIYRSFDLPDLQLQAGAYFVLCGDSANVINCDLNVSPASNLIQNGAPDALALFFGASQIDSLSYEGSVAGFTEGSGAGLVDSSTVAYLGLSRWPNGADSDSNNADFAQACITPGMANTDRASGCTDPVVVPPIGVPEPAAWLLLGAGLVLLRGRRGRCLHGADGLRTTVGHEPKRRL</sequence>
<dbReference type="EMBL" id="LMXI01000340">
    <property type="protein sequence ID" value="KRT58492.1"/>
    <property type="molecule type" value="Genomic_DNA"/>
</dbReference>
<dbReference type="Pfam" id="PF00932">
    <property type="entry name" value="LTD"/>
    <property type="match status" value="1"/>
</dbReference>
<organism evidence="4 5">
    <name type="scientific">endosymbiont of Ridgeia piscesae</name>
    <dbReference type="NCBI Taxonomy" id="54398"/>
    <lineage>
        <taxon>Bacteria</taxon>
        <taxon>Pseudomonadati</taxon>
        <taxon>Pseudomonadota</taxon>
        <taxon>Gammaproteobacteria</taxon>
        <taxon>sulfur-oxidizing symbionts</taxon>
    </lineage>
</organism>
<evidence type="ECO:0000313" key="4">
    <source>
        <dbReference type="EMBL" id="KRT58492.1"/>
    </source>
</evidence>
<dbReference type="STRING" id="54398.Ga0074115_10852"/>
<accession>A0A0T5Z6G1</accession>
<reference evidence="5 6" key="1">
    <citation type="submission" date="2015-11" db="EMBL/GenBank/DDBJ databases">
        <title>The genome of Candidatus Endoriftia persephone in Ridgeia piscesae and population structure of the North Eastern Pacific vestimentiferan symbionts.</title>
        <authorList>
            <person name="Perez M."/>
            <person name="Juniper K.S."/>
        </authorList>
    </citation>
    <scope>NUCLEOTIDE SEQUENCE [LARGE SCALE GENOMIC DNA]</scope>
    <source>
        <strain evidence="4">Ind10</strain>
        <strain evidence="3">Ind11</strain>
    </source>
</reference>
<keyword evidence="1" id="KW-0732">Signal</keyword>
<evidence type="ECO:0000259" key="2">
    <source>
        <dbReference type="PROSITE" id="PS51841"/>
    </source>
</evidence>
<dbReference type="SUPFAM" id="SSF74853">
    <property type="entry name" value="Lamin A/C globular tail domain"/>
    <property type="match status" value="1"/>
</dbReference>
<feature type="signal peptide" evidence="1">
    <location>
        <begin position="1"/>
        <end position="23"/>
    </location>
</feature>
<gene>
    <name evidence="3" type="ORF">Ga0074115_10852</name>
    <name evidence="4" type="ORF">Ga0076813_135414</name>
</gene>